<feature type="repeat" description="WD" evidence="3">
    <location>
        <begin position="750"/>
        <end position="791"/>
    </location>
</feature>
<gene>
    <name evidence="6" type="ORF">BBA_09675</name>
</gene>
<feature type="repeat" description="WD" evidence="3">
    <location>
        <begin position="947"/>
        <end position="979"/>
    </location>
</feature>
<accession>J4KL08</accession>
<dbReference type="SUPFAM" id="SSF52540">
    <property type="entry name" value="P-loop containing nucleoside triphosphate hydrolases"/>
    <property type="match status" value="1"/>
</dbReference>
<reference evidence="6 7" key="1">
    <citation type="journal article" date="2012" name="Sci. Rep.">
        <title>Genomic perspectives on the evolution of fungal entomopathogenicity in Beauveria bassiana.</title>
        <authorList>
            <person name="Xiao G."/>
            <person name="Ying S.H."/>
            <person name="Zheng P."/>
            <person name="Wang Z.L."/>
            <person name="Zhang S."/>
            <person name="Xie X.Q."/>
            <person name="Shang Y."/>
            <person name="St Leger R.J."/>
            <person name="Zhao G.P."/>
            <person name="Wang C."/>
            <person name="Feng M.G."/>
        </authorList>
    </citation>
    <scope>NUCLEOTIDE SEQUENCE [LARGE SCALE GENOMIC DNA]</scope>
    <source>
        <strain evidence="6 7">ARSEF 2860</strain>
    </source>
</reference>
<feature type="repeat" description="WD" evidence="3">
    <location>
        <begin position="792"/>
        <end position="833"/>
    </location>
</feature>
<dbReference type="HOGENOM" id="CLU_000288_6_16_1"/>
<dbReference type="InterPro" id="IPR050349">
    <property type="entry name" value="WD_LIS1/nudF_dynein_reg"/>
</dbReference>
<sequence>MVSDAGMRRWQVHRAALVLWHTELNENRVGHGILQTSVYNLPATDKGSGRTPRKFSKQPQLPGHSAHWRDVPPSSRHMEALGVASGVIAVVELSAKVLSLCLQYSKEVKNAANNISQLRSHVSDLKLASASLHQLLNGPNASRFSTSQQLQDAIGDSVLQLRRLHEKLRPKTARQALSRFGLRSLRWPLQSKELERIMQNLRQHTQTISFALQIDITTILLTVDQTMVLNQLRVAEGASFDSYAQEHNRICLADTRIELLQQITDWAKDKNAEPIFWLNGMAGTGKSTISRTIARSFSENGQLGASFFFKKVLQPLLKTANENTPIAIIVDALDECERDEDIKLIIRLFSRFKTEEPWRVRAFFTSRPELPIRCGFRKSTSAYREVILHEMPQIMVERDISLFLKHELARIRDDYHDSVPAEQHLDPDWPGQSNVDALARMAFPLFIVATTICLFISERKIATPNKQLEKVLSQSRGGVSQLEQTYRSVLDTLVEGVSPRVRDEIVLEFRKVVGSIVLLARPLSTSTLAKILDVPRDDVDSRLALLHSVLSIPHSAEAPVRLLHLSFRDFLLDPDEPTMPFRVFEKQTHEDLATECLRILRCLKQDLCHIGAPGTPRSAISTEKVNDNLAPELQYACSHWIYHLQQAGTELSDGMEAHYFLARHFLHWIEALALLGKVIDSLGLIKTLQSQLKPQKSTELSQLLDDASRFLCTYVYAIDSTPLQLYSSLLLFAPKSSKVDDQWNKCIRTLEGHTASVLSVVFSHNSTLLATASSDKSVRVWRSDTGECVKTLEGHGDSVTSVAFSHDSKLLASASGDKTSRVWRSDTGECVKTLEGHGDSVESVCFSHDSTLLATASSDKSVRIWRSDTGECVNTLEGHNDPVTSVAYSHDSKLLASASGDKTSRVWRSDTGECIRIFHGHSGWVRSVVFSHDSAQVVSASSDKSAFLGHSFLVSSAAFSQNSTLVASASSDTTVRLWDGGLGGCIENSDGHSECVLSVVFSNDSTLVASTSVDMTVRIWRVDTGECMRILRGHSHWVLSVAFSHDSVLVASASCDKTLRIWRIDTGECTHILKGHGDDVRSVTFSHDSSLLASASYDKTARIWRRDRGECVKILKGHGDSVESQRRPPINRYGSGTVTQENAVARFKVILALSGL</sequence>
<feature type="repeat" description="WD" evidence="3">
    <location>
        <begin position="1073"/>
        <end position="1114"/>
    </location>
</feature>
<keyword evidence="2" id="KW-0677">Repeat</keyword>
<dbReference type="Pfam" id="PF24883">
    <property type="entry name" value="NPHP3_N"/>
    <property type="match status" value="1"/>
</dbReference>
<dbReference type="InterPro" id="IPR001680">
    <property type="entry name" value="WD40_rpt"/>
</dbReference>
<dbReference type="OrthoDB" id="4927425at2759"/>
<keyword evidence="1 3" id="KW-0853">WD repeat</keyword>
<evidence type="ECO:0000256" key="1">
    <source>
        <dbReference type="ARBA" id="ARBA00022574"/>
    </source>
</evidence>
<dbReference type="Gene3D" id="2.130.10.10">
    <property type="entry name" value="YVTN repeat-like/Quinoprotein amine dehydrogenase"/>
    <property type="match status" value="5"/>
</dbReference>
<dbReference type="PROSITE" id="PS50294">
    <property type="entry name" value="WD_REPEATS_REGION"/>
    <property type="match status" value="8"/>
</dbReference>
<feature type="repeat" description="WD" evidence="3">
    <location>
        <begin position="989"/>
        <end position="1030"/>
    </location>
</feature>
<protein>
    <submittedName>
        <fullName evidence="6">WD40 repeat-like domain-containing protein</fullName>
    </submittedName>
</protein>
<dbReference type="AlphaFoldDB" id="J4KL08"/>
<feature type="repeat" description="WD" evidence="3">
    <location>
        <begin position="876"/>
        <end position="917"/>
    </location>
</feature>
<name>J4KL08_BEAB2</name>
<feature type="region of interest" description="Disordered" evidence="4">
    <location>
        <begin position="43"/>
        <end position="67"/>
    </location>
</feature>
<dbReference type="SUPFAM" id="SSF50978">
    <property type="entry name" value="WD40 repeat-like"/>
    <property type="match status" value="2"/>
</dbReference>
<evidence type="ECO:0000256" key="4">
    <source>
        <dbReference type="SAM" id="MobiDB-lite"/>
    </source>
</evidence>
<dbReference type="GeneID" id="19892687"/>
<dbReference type="PANTHER" id="PTHR44129">
    <property type="entry name" value="WD REPEAT-CONTAINING PROTEIN POP1"/>
    <property type="match status" value="1"/>
</dbReference>
<dbReference type="Proteomes" id="UP000002762">
    <property type="component" value="Unassembled WGS sequence"/>
</dbReference>
<feature type="repeat" description="WD" evidence="3">
    <location>
        <begin position="834"/>
        <end position="875"/>
    </location>
</feature>
<dbReference type="SMART" id="SM00320">
    <property type="entry name" value="WD40"/>
    <property type="match status" value="9"/>
</dbReference>
<feature type="repeat" description="WD" evidence="3">
    <location>
        <begin position="1031"/>
        <end position="1072"/>
    </location>
</feature>
<evidence type="ECO:0000256" key="3">
    <source>
        <dbReference type="PROSITE-ProRule" id="PRU00221"/>
    </source>
</evidence>
<proteinExistence type="predicted"/>
<dbReference type="InterPro" id="IPR056884">
    <property type="entry name" value="NPHP3-like_N"/>
</dbReference>
<keyword evidence="7" id="KW-1185">Reference proteome</keyword>
<dbReference type="InterPro" id="IPR015943">
    <property type="entry name" value="WD40/YVTN_repeat-like_dom_sf"/>
</dbReference>
<dbReference type="PROSITE" id="PS50082">
    <property type="entry name" value="WD_REPEATS_2"/>
    <property type="match status" value="8"/>
</dbReference>
<evidence type="ECO:0000313" key="6">
    <source>
        <dbReference type="EMBL" id="EJP61379.1"/>
    </source>
</evidence>
<dbReference type="InterPro" id="IPR020472">
    <property type="entry name" value="WD40_PAC1"/>
</dbReference>
<dbReference type="Pfam" id="PF00400">
    <property type="entry name" value="WD40"/>
    <property type="match status" value="9"/>
</dbReference>
<dbReference type="CDD" id="cd00200">
    <property type="entry name" value="WD40"/>
    <property type="match status" value="1"/>
</dbReference>
<evidence type="ECO:0000259" key="5">
    <source>
        <dbReference type="Pfam" id="PF24883"/>
    </source>
</evidence>
<feature type="domain" description="Nephrocystin 3-like N-terminal" evidence="5">
    <location>
        <begin position="261"/>
        <end position="310"/>
    </location>
</feature>
<dbReference type="InterPro" id="IPR036322">
    <property type="entry name" value="WD40_repeat_dom_sf"/>
</dbReference>
<organism evidence="6 7">
    <name type="scientific">Beauveria bassiana (strain ARSEF 2860)</name>
    <name type="common">White muscardine disease fungus</name>
    <name type="synonym">Tritirachium shiotae</name>
    <dbReference type="NCBI Taxonomy" id="655819"/>
    <lineage>
        <taxon>Eukaryota</taxon>
        <taxon>Fungi</taxon>
        <taxon>Dikarya</taxon>
        <taxon>Ascomycota</taxon>
        <taxon>Pezizomycotina</taxon>
        <taxon>Sordariomycetes</taxon>
        <taxon>Hypocreomycetidae</taxon>
        <taxon>Hypocreales</taxon>
        <taxon>Cordycipitaceae</taxon>
        <taxon>Beauveria</taxon>
    </lineage>
</organism>
<evidence type="ECO:0000256" key="2">
    <source>
        <dbReference type="ARBA" id="ARBA00022737"/>
    </source>
</evidence>
<dbReference type="InterPro" id="IPR027417">
    <property type="entry name" value="P-loop_NTPase"/>
</dbReference>
<evidence type="ECO:0000313" key="7">
    <source>
        <dbReference type="Proteomes" id="UP000002762"/>
    </source>
</evidence>
<dbReference type="InParanoid" id="J4KL08"/>
<dbReference type="EMBL" id="JH725211">
    <property type="protein sequence ID" value="EJP61379.1"/>
    <property type="molecule type" value="Genomic_DNA"/>
</dbReference>
<dbReference type="RefSeq" id="XP_008602994.1">
    <property type="nucleotide sequence ID" value="XM_008604772.1"/>
</dbReference>
<dbReference type="PRINTS" id="PR00320">
    <property type="entry name" value="GPROTEINBRPT"/>
</dbReference>
<dbReference type="STRING" id="655819.J4KL08"/>